<sequence length="36" mass="4486">MRKRVEPKVNVKRVFLNQFKLEDYLEQQLLVLLNKR</sequence>
<gene>
    <name evidence="1" type="ORF">J2Z37_002950</name>
</gene>
<organism evidence="1 2">
    <name type="scientific">Ammoniphilus resinae</name>
    <dbReference type="NCBI Taxonomy" id="861532"/>
    <lineage>
        <taxon>Bacteria</taxon>
        <taxon>Bacillati</taxon>
        <taxon>Bacillota</taxon>
        <taxon>Bacilli</taxon>
        <taxon>Bacillales</taxon>
        <taxon>Paenibacillaceae</taxon>
        <taxon>Aneurinibacillus group</taxon>
        <taxon>Ammoniphilus</taxon>
    </lineage>
</organism>
<name>A0ABS4GRQ6_9BACL</name>
<evidence type="ECO:0000313" key="1">
    <source>
        <dbReference type="EMBL" id="MBP1932939.1"/>
    </source>
</evidence>
<comment type="caution">
    <text evidence="1">The sequence shown here is derived from an EMBL/GenBank/DDBJ whole genome shotgun (WGS) entry which is preliminary data.</text>
</comment>
<proteinExistence type="predicted"/>
<keyword evidence="2" id="KW-1185">Reference proteome</keyword>
<accession>A0ABS4GRQ6</accession>
<evidence type="ECO:0000313" key="2">
    <source>
        <dbReference type="Proteomes" id="UP001519343"/>
    </source>
</evidence>
<dbReference type="EMBL" id="JAGGKT010000008">
    <property type="protein sequence ID" value="MBP1932939.1"/>
    <property type="molecule type" value="Genomic_DNA"/>
</dbReference>
<protein>
    <submittedName>
        <fullName evidence="1">Uncharacterized protein</fullName>
    </submittedName>
</protein>
<reference evidence="1 2" key="1">
    <citation type="submission" date="2021-03" db="EMBL/GenBank/DDBJ databases">
        <title>Genomic Encyclopedia of Type Strains, Phase IV (KMG-IV): sequencing the most valuable type-strain genomes for metagenomic binning, comparative biology and taxonomic classification.</title>
        <authorList>
            <person name="Goeker M."/>
        </authorList>
    </citation>
    <scope>NUCLEOTIDE SEQUENCE [LARGE SCALE GENOMIC DNA]</scope>
    <source>
        <strain evidence="1 2">DSM 24738</strain>
    </source>
</reference>
<dbReference type="Proteomes" id="UP001519343">
    <property type="component" value="Unassembled WGS sequence"/>
</dbReference>